<evidence type="ECO:0000313" key="1">
    <source>
        <dbReference type="EMBL" id="MCW1933702.1"/>
    </source>
</evidence>
<dbReference type="RefSeq" id="WP_264506582.1">
    <property type="nucleotide sequence ID" value="NZ_JAPDFL010000001.1"/>
</dbReference>
<evidence type="ECO:0000313" key="2">
    <source>
        <dbReference type="Proteomes" id="UP001208938"/>
    </source>
</evidence>
<accession>A0ABT3H1L8</accession>
<reference evidence="1 2" key="1">
    <citation type="submission" date="2022-10" db="EMBL/GenBank/DDBJ databases">
        <title>Pararhodobacter sp. nov., isolated from marine algae.</title>
        <authorList>
            <person name="Choi B.J."/>
            <person name="Kim J.M."/>
            <person name="Lee J.K."/>
            <person name="Choi D.G."/>
            <person name="Jeon C.O."/>
        </authorList>
    </citation>
    <scope>NUCLEOTIDE SEQUENCE [LARGE SCALE GENOMIC DNA]</scope>
    <source>
        <strain evidence="1 2">ZQ420</strain>
    </source>
</reference>
<proteinExistence type="predicted"/>
<evidence type="ECO:0008006" key="3">
    <source>
        <dbReference type="Google" id="ProtNLM"/>
    </source>
</evidence>
<organism evidence="1 2">
    <name type="scientific">Pararhodobacter zhoushanensis</name>
    <dbReference type="NCBI Taxonomy" id="2479545"/>
    <lineage>
        <taxon>Bacteria</taxon>
        <taxon>Pseudomonadati</taxon>
        <taxon>Pseudomonadota</taxon>
        <taxon>Alphaproteobacteria</taxon>
        <taxon>Rhodobacterales</taxon>
        <taxon>Paracoccaceae</taxon>
        <taxon>Pararhodobacter</taxon>
    </lineage>
</organism>
<dbReference type="EMBL" id="JAPDFL010000001">
    <property type="protein sequence ID" value="MCW1933702.1"/>
    <property type="molecule type" value="Genomic_DNA"/>
</dbReference>
<gene>
    <name evidence="1" type="ORF">OKW52_15900</name>
</gene>
<keyword evidence="2" id="KW-1185">Reference proteome</keyword>
<comment type="caution">
    <text evidence="1">The sequence shown here is derived from an EMBL/GenBank/DDBJ whole genome shotgun (WGS) entry which is preliminary data.</text>
</comment>
<sequence length="182" mass="20348">MKVPVFLSRPTPHLEAQIQFVDELKRELSNRGFDPHTLGPGSSYDYDAPLIGIRRILTHCCGLVSIAFRRTHVTSATKHLGADTAGRTEEPSSDIWFTSPYCQIEPAMAFQLGLPILILREEGVLAEGVLEKGVTGLYLPEFSLEASSSFITSDECRRLLDQWSGYVRTVHKRRGDPPMLFT</sequence>
<name>A0ABT3H1L8_9RHOB</name>
<protein>
    <recommendedName>
        <fullName evidence="3">Nucleoside 2-deoxyribosyltransferase</fullName>
    </recommendedName>
</protein>
<dbReference type="Proteomes" id="UP001208938">
    <property type="component" value="Unassembled WGS sequence"/>
</dbReference>